<proteinExistence type="predicted"/>
<sequence length="515" mass="57195">MPTSEPITAFDEFLENLDFARGLVKAGRALAAMRAGVVDVEDMYRAAWSQSVAGLDHWITREITERAVVLALNPDLPRPPRFSKLEIPVDAFERVYQGNGELGEVLRRCWGERFARSTHQRPAQIKEGLSHVVEGDLWRKVAEVMSATGPQVKPDQIRERLDEIIDRRNRIAHTADRNPAPPPARAELNDGDVVEVIDWLEKVAQAILTVLGDSVNPDDLIKAATNGGGPALVSSGGQWDERSLLQGLENSAGPAYNTLLAVYRHAESHLAFRGYSFGTGAFPSVTASFRVGAAEASVWSIYADVDKPVLSINFEWMRGRGVATERLERLLRHLRRLPGAERVLSPVIGADYAKRPSLTPEMLADGQDVVIDALNDLLAVDMEHEPAPADIDVPPAATSVVEENLARARRPLVVLYDRLERQIQALGDDVVKKTRKLYIAFQRTQNFACIEVHPQANELLIFVKVDPDSVQLEEGFSRDMRNIGHFGTGDLELRVRSQTDLEKAFPLIRQSYEVS</sequence>
<evidence type="ECO:0000313" key="2">
    <source>
        <dbReference type="EMBL" id="MEN3534356.1"/>
    </source>
</evidence>
<evidence type="ECO:0000259" key="1">
    <source>
        <dbReference type="Pfam" id="PF18899"/>
    </source>
</evidence>
<dbReference type="RefSeq" id="WP_346224445.1">
    <property type="nucleotide sequence ID" value="NZ_JBDJAW010000002.1"/>
</dbReference>
<dbReference type="Pfam" id="PF18899">
    <property type="entry name" value="DUF5655"/>
    <property type="match status" value="1"/>
</dbReference>
<dbReference type="InterPro" id="IPR043714">
    <property type="entry name" value="DUF5655"/>
</dbReference>
<keyword evidence="3" id="KW-1185">Reference proteome</keyword>
<name>A0ABV0AJF5_9ACTN</name>
<feature type="domain" description="DUF5655" evidence="1">
    <location>
        <begin position="406"/>
        <end position="514"/>
    </location>
</feature>
<dbReference type="EMBL" id="JBDJAW010000002">
    <property type="protein sequence ID" value="MEN3534356.1"/>
    <property type="molecule type" value="Genomic_DNA"/>
</dbReference>
<accession>A0ABV0AJF5</accession>
<comment type="caution">
    <text evidence="2">The sequence shown here is derived from an EMBL/GenBank/DDBJ whole genome shotgun (WGS) entry which is preliminary data.</text>
</comment>
<reference evidence="2 3" key="1">
    <citation type="submission" date="2024-05" db="EMBL/GenBank/DDBJ databases">
        <title>Microbispora sp.ZYX-F-249.</title>
        <authorList>
            <person name="Xie H."/>
        </authorList>
    </citation>
    <scope>NUCLEOTIDE SEQUENCE [LARGE SCALE GENOMIC DNA]</scope>
    <source>
        <strain evidence="2 3">ZYX-F-249</strain>
    </source>
</reference>
<dbReference type="Proteomes" id="UP001447516">
    <property type="component" value="Unassembled WGS sequence"/>
</dbReference>
<evidence type="ECO:0000313" key="3">
    <source>
        <dbReference type="Proteomes" id="UP001447516"/>
    </source>
</evidence>
<organism evidence="2 3">
    <name type="scientific">Microbispora maris</name>
    <dbReference type="NCBI Taxonomy" id="3144104"/>
    <lineage>
        <taxon>Bacteria</taxon>
        <taxon>Bacillati</taxon>
        <taxon>Actinomycetota</taxon>
        <taxon>Actinomycetes</taxon>
        <taxon>Streptosporangiales</taxon>
        <taxon>Streptosporangiaceae</taxon>
        <taxon>Microbispora</taxon>
    </lineage>
</organism>
<protein>
    <submittedName>
        <fullName evidence="2">DUF5655 domain-containing protein</fullName>
    </submittedName>
</protein>
<gene>
    <name evidence="2" type="ORF">AAH991_04505</name>
</gene>